<feature type="transmembrane region" description="Helical" evidence="10">
    <location>
        <begin position="269"/>
        <end position="293"/>
    </location>
</feature>
<protein>
    <recommendedName>
        <fullName evidence="10">Elongation of fatty acids protein</fullName>
        <ecNumber evidence="10">2.3.1.-</ecNumber>
    </recommendedName>
</protein>
<dbReference type="GO" id="GO:0005789">
    <property type="term" value="C:endoplasmic reticulum membrane"/>
    <property type="evidence" value="ECO:0007669"/>
    <property type="project" value="TreeGrafter"/>
</dbReference>
<dbReference type="GO" id="GO:0009922">
    <property type="term" value="F:fatty acid elongase activity"/>
    <property type="evidence" value="ECO:0007669"/>
    <property type="project" value="InterPro"/>
</dbReference>
<evidence type="ECO:0000256" key="4">
    <source>
        <dbReference type="ARBA" id="ARBA00022692"/>
    </source>
</evidence>
<dbReference type="GO" id="GO:0034625">
    <property type="term" value="P:fatty acid elongation, monounsaturated fatty acid"/>
    <property type="evidence" value="ECO:0007669"/>
    <property type="project" value="TreeGrafter"/>
</dbReference>
<evidence type="ECO:0000313" key="12">
    <source>
        <dbReference type="Proteomes" id="UP000290582"/>
    </source>
</evidence>
<dbReference type="Proteomes" id="UP000290582">
    <property type="component" value="Chromosome PVVCY_08"/>
</dbReference>
<evidence type="ECO:0000256" key="1">
    <source>
        <dbReference type="ARBA" id="ARBA00004141"/>
    </source>
</evidence>
<dbReference type="RefSeq" id="XP_008625206.2">
    <property type="nucleotide sequence ID" value="XM_008626984.2"/>
</dbReference>
<dbReference type="Pfam" id="PF01151">
    <property type="entry name" value="ELO"/>
    <property type="match status" value="1"/>
</dbReference>
<feature type="transmembrane region" description="Helical" evidence="10">
    <location>
        <begin position="215"/>
        <end position="233"/>
    </location>
</feature>
<evidence type="ECO:0000256" key="5">
    <source>
        <dbReference type="ARBA" id="ARBA00022832"/>
    </source>
</evidence>
<dbReference type="GO" id="GO:0042761">
    <property type="term" value="P:very long-chain fatty acid biosynthetic process"/>
    <property type="evidence" value="ECO:0007669"/>
    <property type="project" value="TreeGrafter"/>
</dbReference>
<dbReference type="KEGG" id="pvv:PVVCY_0801830"/>
<evidence type="ECO:0000256" key="2">
    <source>
        <dbReference type="ARBA" id="ARBA00022516"/>
    </source>
</evidence>
<keyword evidence="2 10" id="KW-0444">Lipid biosynthesis</keyword>
<keyword evidence="4 10" id="KW-0812">Transmembrane</keyword>
<feature type="transmembrane region" description="Helical" evidence="10">
    <location>
        <begin position="245"/>
        <end position="263"/>
    </location>
</feature>
<keyword evidence="11" id="KW-0012">Acyltransferase</keyword>
<dbReference type="GeneID" id="19961541"/>
<dbReference type="AlphaFoldDB" id="A0A449BRH6"/>
<keyword evidence="5 10" id="KW-0276">Fatty acid metabolism</keyword>
<reference evidence="11 12" key="1">
    <citation type="submission" date="2019-01" db="EMBL/GenBank/DDBJ databases">
        <authorList>
            <person name="Ramaprasad A."/>
        </authorList>
    </citation>
    <scope>NUCLEOTIDE SEQUENCE [LARGE SCALE GENOMIC DNA]</scope>
</reference>
<gene>
    <name evidence="11" type="ORF">PVVCY_0801830</name>
</gene>
<keyword evidence="3 10" id="KW-0808">Transferase</keyword>
<comment type="similarity">
    <text evidence="10">Belongs to the ELO family.</text>
</comment>
<dbReference type="GO" id="GO:0030148">
    <property type="term" value="P:sphingolipid biosynthetic process"/>
    <property type="evidence" value="ECO:0007669"/>
    <property type="project" value="TreeGrafter"/>
</dbReference>
<keyword evidence="6 10" id="KW-1133">Transmembrane helix</keyword>
<evidence type="ECO:0000256" key="3">
    <source>
        <dbReference type="ARBA" id="ARBA00022679"/>
    </source>
</evidence>
<evidence type="ECO:0000256" key="9">
    <source>
        <dbReference type="ARBA" id="ARBA00023160"/>
    </source>
</evidence>
<feature type="transmembrane region" description="Helical" evidence="10">
    <location>
        <begin position="24"/>
        <end position="44"/>
    </location>
</feature>
<feature type="transmembrane region" description="Helical" evidence="10">
    <location>
        <begin position="530"/>
        <end position="549"/>
    </location>
</feature>
<feature type="transmembrane region" description="Helical" evidence="10">
    <location>
        <begin position="505"/>
        <end position="524"/>
    </location>
</feature>
<name>A0A449BRH6_PLAVN</name>
<feature type="transmembrane region" description="Helical" evidence="10">
    <location>
        <begin position="185"/>
        <end position="203"/>
    </location>
</feature>
<accession>A0A449BRH6</accession>
<keyword evidence="9 10" id="KW-0275">Fatty acid biosynthesis</keyword>
<keyword evidence="8 10" id="KW-0472">Membrane</keyword>
<evidence type="ECO:0000256" key="10">
    <source>
        <dbReference type="RuleBase" id="RU361115"/>
    </source>
</evidence>
<dbReference type="EC" id="2.3.1.-" evidence="10"/>
<keyword evidence="7 10" id="KW-0443">Lipid metabolism</keyword>
<comment type="catalytic activity">
    <reaction evidence="10">
        <text>an acyl-CoA + malonyl-CoA + H(+) = a 3-oxoacyl-CoA + CO2 + CoA</text>
        <dbReference type="Rhea" id="RHEA:50252"/>
        <dbReference type="ChEBI" id="CHEBI:15378"/>
        <dbReference type="ChEBI" id="CHEBI:16526"/>
        <dbReference type="ChEBI" id="CHEBI:57287"/>
        <dbReference type="ChEBI" id="CHEBI:57384"/>
        <dbReference type="ChEBI" id="CHEBI:58342"/>
        <dbReference type="ChEBI" id="CHEBI:90726"/>
    </reaction>
    <physiologicalReaction direction="left-to-right" evidence="10">
        <dbReference type="Rhea" id="RHEA:50253"/>
    </physiologicalReaction>
</comment>
<feature type="transmembrane region" description="Helical" evidence="10">
    <location>
        <begin position="56"/>
        <end position="76"/>
    </location>
</feature>
<comment type="subcellular location">
    <subcellularLocation>
        <location evidence="1">Membrane</location>
        <topology evidence="1">Multi-pass membrane protein</topology>
    </subcellularLocation>
</comment>
<sequence length="561" mass="66900">MKIINEEYWVPGKGRELAIKYEPVILGISFLYIPLIFIFQKIMKNKKEIEAKYIKILWNISLSFLSFLGALFIILYDKNVLKYLILEEKEYSAITRAVICIFTLTKVVEYGDTLFLILKKKKLTFLHSYHHLSVVIYCLYSQKELVSHAHYFVFLNLIVHSIMYCYFGCIYIIPKIVYRFRKLITCLQIFQMFIGIFISYYAIQNVDNHVYVNNAIASFTLYLTYAFLFLNFYFNNYYRNIKGDVATYMISMHVLGFIGFIMVCKSKDIFKLFIEVLVGCIFTLSLLKFSFYFNEKYYHSFKNKIPETNFNEQIQMFKKYKNIYYSNMALLKKIIINMIKTFLLCFNGFATYAHDNIFIFVNFYSKKIKEIQNEGNIIEKQEAENCHTSKTENCHIAKTENDHIAKTKNRKQTNSFPDNIQKSNKISKEDIERKNKNSLNFQSCLNFQNCYNLIKYIYNTSIISYIISKPPIETISRKENHKNDEISVEHNIYKNYNVFYIIKKIIECYLLYLICLIMPIYYGLKVYNDAVLGLCVHGAFRWVIEIYFTKIFKKSEKRKYY</sequence>
<dbReference type="EMBL" id="LR215064">
    <property type="protein sequence ID" value="VEV56022.1"/>
    <property type="molecule type" value="Genomic_DNA"/>
</dbReference>
<evidence type="ECO:0000313" key="11">
    <source>
        <dbReference type="EMBL" id="VEV56022.1"/>
    </source>
</evidence>
<evidence type="ECO:0000256" key="6">
    <source>
        <dbReference type="ARBA" id="ARBA00022989"/>
    </source>
</evidence>
<dbReference type="VEuPathDB" id="PlasmoDB:PVVCY_0801830"/>
<dbReference type="PANTHER" id="PTHR11157">
    <property type="entry name" value="FATTY ACID ACYL TRANSFERASE-RELATED"/>
    <property type="match status" value="1"/>
</dbReference>
<evidence type="ECO:0000256" key="7">
    <source>
        <dbReference type="ARBA" id="ARBA00023098"/>
    </source>
</evidence>
<evidence type="ECO:0000256" key="8">
    <source>
        <dbReference type="ARBA" id="ARBA00023136"/>
    </source>
</evidence>
<dbReference type="OrthoDB" id="10259681at2759"/>
<dbReference type="GO" id="GO:0034626">
    <property type="term" value="P:fatty acid elongation, polyunsaturated fatty acid"/>
    <property type="evidence" value="ECO:0007669"/>
    <property type="project" value="TreeGrafter"/>
</dbReference>
<organism evidence="11 12">
    <name type="scientific">Plasmodium vinckei vinckei</name>
    <dbReference type="NCBI Taxonomy" id="54757"/>
    <lineage>
        <taxon>Eukaryota</taxon>
        <taxon>Sar</taxon>
        <taxon>Alveolata</taxon>
        <taxon>Apicomplexa</taxon>
        <taxon>Aconoidasida</taxon>
        <taxon>Haemosporida</taxon>
        <taxon>Plasmodiidae</taxon>
        <taxon>Plasmodium</taxon>
        <taxon>Plasmodium (Vinckeia)</taxon>
    </lineage>
</organism>
<dbReference type="InterPro" id="IPR002076">
    <property type="entry name" value="ELO_fam"/>
</dbReference>
<dbReference type="PANTHER" id="PTHR11157:SF126">
    <property type="entry name" value="ELONGATION OF VERY LONG CHAIN FATTY ACIDS PROTEIN"/>
    <property type="match status" value="1"/>
</dbReference>
<comment type="caution">
    <text evidence="10">Lacks conserved residue(s) required for the propagation of feature annotation.</text>
</comment>
<feature type="transmembrane region" description="Helical" evidence="10">
    <location>
        <begin position="148"/>
        <end position="173"/>
    </location>
</feature>
<proteinExistence type="inferred from homology"/>
<dbReference type="GO" id="GO:0019367">
    <property type="term" value="P:fatty acid elongation, saturated fatty acid"/>
    <property type="evidence" value="ECO:0007669"/>
    <property type="project" value="TreeGrafter"/>
</dbReference>